<evidence type="ECO:0000313" key="1">
    <source>
        <dbReference type="EMBL" id="XAH74712.1"/>
    </source>
</evidence>
<gene>
    <name evidence="1" type="ORF">V6984_02805</name>
</gene>
<proteinExistence type="predicted"/>
<dbReference type="EMBL" id="CP146256">
    <property type="protein sequence ID" value="XAH74712.1"/>
    <property type="molecule type" value="Genomic_DNA"/>
</dbReference>
<protein>
    <submittedName>
        <fullName evidence="1">Uncharacterized protein</fullName>
    </submittedName>
</protein>
<reference evidence="1 2" key="1">
    <citation type="submission" date="2024-02" db="EMBL/GenBank/DDBJ databases">
        <title>Bacterial strain from lacustrine sediment.</title>
        <authorList>
            <person name="Petit C."/>
            <person name="Fadhlaoui K."/>
        </authorList>
    </citation>
    <scope>NUCLEOTIDE SEQUENCE [LARGE SCALE GENOMIC DNA]</scope>
    <source>
        <strain evidence="1 2">IPX-CK</strain>
    </source>
</reference>
<organism evidence="1 2">
    <name type="scientific">Kineothrix sedimenti</name>
    <dbReference type="NCBI Taxonomy" id="3123317"/>
    <lineage>
        <taxon>Bacteria</taxon>
        <taxon>Bacillati</taxon>
        <taxon>Bacillota</taxon>
        <taxon>Clostridia</taxon>
        <taxon>Lachnospirales</taxon>
        <taxon>Lachnospiraceae</taxon>
        <taxon>Kineothrix</taxon>
    </lineage>
</organism>
<accession>A0ABZ3EZG9</accession>
<dbReference type="Proteomes" id="UP001451571">
    <property type="component" value="Chromosome"/>
</dbReference>
<name>A0ABZ3EZG9_9FIRM</name>
<dbReference type="RefSeq" id="WP_342758296.1">
    <property type="nucleotide sequence ID" value="NZ_CP146256.1"/>
</dbReference>
<evidence type="ECO:0000313" key="2">
    <source>
        <dbReference type="Proteomes" id="UP001451571"/>
    </source>
</evidence>
<sequence>MREIEISIQLNPVEDGASFIPDRVIRKDKGALIIGTNGEFRVAEEEEAYELLDRLAVNCASDYMGRTEYLVIFNAKKVLCVGGTKFVVGSVMIVKGTDRGLEFLDEEEVEEAKAEFISRLAVLCGSGIQFSAYEIG</sequence>
<keyword evidence="2" id="KW-1185">Reference proteome</keyword>